<dbReference type="eggNOG" id="arCOG06405">
    <property type="taxonomic scope" value="Archaea"/>
</dbReference>
<gene>
    <name evidence="3" type="ORF">C446_04225</name>
</gene>
<evidence type="ECO:0000313" key="3">
    <source>
        <dbReference type="EMBL" id="EMA42417.1"/>
    </source>
</evidence>
<keyword evidence="2" id="KW-1133">Transmembrane helix</keyword>
<dbReference type="AlphaFoldDB" id="M0M9E8"/>
<feature type="region of interest" description="Disordered" evidence="1">
    <location>
        <begin position="1"/>
        <end position="100"/>
    </location>
</feature>
<organism evidence="3 4">
    <name type="scientific">Halobiforma nitratireducens JCM 10879</name>
    <dbReference type="NCBI Taxonomy" id="1227454"/>
    <lineage>
        <taxon>Archaea</taxon>
        <taxon>Methanobacteriati</taxon>
        <taxon>Methanobacteriota</taxon>
        <taxon>Stenosarchaea group</taxon>
        <taxon>Halobacteria</taxon>
        <taxon>Halobacteriales</taxon>
        <taxon>Natrialbaceae</taxon>
        <taxon>Halobiforma</taxon>
    </lineage>
</organism>
<dbReference type="Proteomes" id="UP000011607">
    <property type="component" value="Unassembled WGS sequence"/>
</dbReference>
<dbReference type="EMBL" id="AOMA01000053">
    <property type="protein sequence ID" value="EMA42417.1"/>
    <property type="molecule type" value="Genomic_DNA"/>
</dbReference>
<proteinExistence type="predicted"/>
<comment type="caution">
    <text evidence="3">The sequence shown here is derived from an EMBL/GenBank/DDBJ whole genome shotgun (WGS) entry which is preliminary data.</text>
</comment>
<dbReference type="PANTHER" id="PTHR39535:SF2">
    <property type="entry name" value="HTTM DOMAIN-CONTAINING PROTEIN"/>
    <property type="match status" value="1"/>
</dbReference>
<keyword evidence="2" id="KW-0812">Transmembrane</keyword>
<name>M0M9E8_9EURY</name>
<feature type="transmembrane region" description="Helical" evidence="2">
    <location>
        <begin position="201"/>
        <end position="234"/>
    </location>
</feature>
<feature type="compositionally biased region" description="Gly residues" evidence="1">
    <location>
        <begin position="85"/>
        <end position="95"/>
    </location>
</feature>
<dbReference type="STRING" id="1227454.C446_04225"/>
<sequence>MASGGPSTHRAGLQATTRTRTRTRTRTSGRSTPTIQTNPPPEPTGRDDEDEDEDEDTDERTIDTDDTDEPAARTDGTTAERSDRGTGGTAAGGADDGNDGAIVSADDGTLPPSLIATPATAAALLYAVTLFFNNATLKRDGDTWTDGEALLYALRQDHMTILLGNHLAESPALLEVGSYVWFGLLVASPLLLVLSGPVRLAYAGVFLVTVAGMSVSMAVGLFPALLAALLLLFLPTPVWDTLERAGTTALGRLGVRADLRAAARRIDGPRRLRSEAPRVGVSNRQ</sequence>
<reference evidence="3 4" key="1">
    <citation type="journal article" date="2014" name="PLoS Genet.">
        <title>Phylogenetically driven sequencing of extremely halophilic archaea reveals strategies for static and dynamic osmo-response.</title>
        <authorList>
            <person name="Becker E.A."/>
            <person name="Seitzer P.M."/>
            <person name="Tritt A."/>
            <person name="Larsen D."/>
            <person name="Krusor M."/>
            <person name="Yao A.I."/>
            <person name="Wu D."/>
            <person name="Madern D."/>
            <person name="Eisen J.A."/>
            <person name="Darling A.E."/>
            <person name="Facciotti M.T."/>
        </authorList>
    </citation>
    <scope>NUCLEOTIDE SEQUENCE [LARGE SCALE GENOMIC DNA]</scope>
    <source>
        <strain evidence="3 4">JCM 10879</strain>
    </source>
</reference>
<feature type="compositionally biased region" description="Acidic residues" evidence="1">
    <location>
        <begin position="47"/>
        <end position="69"/>
    </location>
</feature>
<keyword evidence="2" id="KW-0472">Membrane</keyword>
<evidence type="ECO:0000256" key="2">
    <source>
        <dbReference type="SAM" id="Phobius"/>
    </source>
</evidence>
<dbReference type="InterPro" id="IPR052964">
    <property type="entry name" value="Sporulation_signal_mat"/>
</dbReference>
<dbReference type="PANTHER" id="PTHR39535">
    <property type="entry name" value="SPORULATION-DELAYING PROTEIN SDPB"/>
    <property type="match status" value="1"/>
</dbReference>
<feature type="transmembrane region" description="Helical" evidence="2">
    <location>
        <begin position="176"/>
        <end position="195"/>
    </location>
</feature>
<accession>M0M9E8</accession>
<keyword evidence="4" id="KW-1185">Reference proteome</keyword>
<evidence type="ECO:0000313" key="4">
    <source>
        <dbReference type="Proteomes" id="UP000011607"/>
    </source>
</evidence>
<evidence type="ECO:0000256" key="1">
    <source>
        <dbReference type="SAM" id="MobiDB-lite"/>
    </source>
</evidence>
<protein>
    <submittedName>
        <fullName evidence="3">HTTM domain-containing protein</fullName>
    </submittedName>
</protein>